<dbReference type="GeneID" id="37070126"/>
<proteinExistence type="predicted"/>
<feature type="compositionally biased region" description="Basic and acidic residues" evidence="1">
    <location>
        <begin position="58"/>
        <end position="95"/>
    </location>
</feature>
<dbReference type="SUPFAM" id="SSF52540">
    <property type="entry name" value="P-loop containing nucleoside triphosphate hydrolases"/>
    <property type="match status" value="1"/>
</dbReference>
<evidence type="ECO:0000313" key="4">
    <source>
        <dbReference type="Proteomes" id="UP000247233"/>
    </source>
</evidence>
<dbReference type="Pfam" id="PF00004">
    <property type="entry name" value="AAA"/>
    <property type="match status" value="1"/>
</dbReference>
<dbReference type="Pfam" id="PF23232">
    <property type="entry name" value="AAA_lid_13"/>
    <property type="match status" value="1"/>
</dbReference>
<dbReference type="SMART" id="SM00382">
    <property type="entry name" value="AAA"/>
    <property type="match status" value="1"/>
</dbReference>
<feature type="compositionally biased region" description="Polar residues" evidence="1">
    <location>
        <begin position="953"/>
        <end position="982"/>
    </location>
</feature>
<keyword evidence="4" id="KW-1185">Reference proteome</keyword>
<dbReference type="STRING" id="1448321.A0A317WMI1"/>
<feature type="domain" description="AAA+ ATPase" evidence="2">
    <location>
        <begin position="604"/>
        <end position="729"/>
    </location>
</feature>
<feature type="compositionally biased region" description="Basic and acidic residues" evidence="1">
    <location>
        <begin position="875"/>
        <end position="887"/>
    </location>
</feature>
<dbReference type="EMBL" id="MSFL01000006">
    <property type="protein sequence ID" value="PWY87579.1"/>
    <property type="molecule type" value="Genomic_DNA"/>
</dbReference>
<dbReference type="GO" id="GO:0005524">
    <property type="term" value="F:ATP binding"/>
    <property type="evidence" value="ECO:0007669"/>
    <property type="project" value="InterPro"/>
</dbReference>
<dbReference type="VEuPathDB" id="FungiDB:BO70DRAFT_427501"/>
<organism evidence="3 4">
    <name type="scientific">Aspergillus heteromorphus CBS 117.55</name>
    <dbReference type="NCBI Taxonomy" id="1448321"/>
    <lineage>
        <taxon>Eukaryota</taxon>
        <taxon>Fungi</taxon>
        <taxon>Dikarya</taxon>
        <taxon>Ascomycota</taxon>
        <taxon>Pezizomycotina</taxon>
        <taxon>Eurotiomycetes</taxon>
        <taxon>Eurotiomycetidae</taxon>
        <taxon>Eurotiales</taxon>
        <taxon>Aspergillaceae</taxon>
        <taxon>Aspergillus</taxon>
        <taxon>Aspergillus subgen. Circumdati</taxon>
    </lineage>
</organism>
<dbReference type="PANTHER" id="PTHR46411:SF3">
    <property type="entry name" value="AAA+ ATPASE DOMAIN-CONTAINING PROTEIN"/>
    <property type="match status" value="1"/>
</dbReference>
<gene>
    <name evidence="3" type="ORF">BO70DRAFT_427501</name>
</gene>
<dbReference type="PANTHER" id="PTHR46411">
    <property type="entry name" value="FAMILY ATPASE, PUTATIVE-RELATED"/>
    <property type="match status" value="1"/>
</dbReference>
<dbReference type="InterPro" id="IPR003959">
    <property type="entry name" value="ATPase_AAA_core"/>
</dbReference>
<feature type="compositionally biased region" description="Polar residues" evidence="1">
    <location>
        <begin position="1027"/>
        <end position="1038"/>
    </location>
</feature>
<name>A0A317WMI1_9EURO</name>
<feature type="region of interest" description="Disordered" evidence="1">
    <location>
        <begin position="55"/>
        <end position="118"/>
    </location>
</feature>
<comment type="caution">
    <text evidence="3">The sequence shown here is derived from an EMBL/GenBank/DDBJ whole genome shotgun (WGS) entry which is preliminary data.</text>
</comment>
<reference evidence="3 4" key="1">
    <citation type="submission" date="2016-12" db="EMBL/GenBank/DDBJ databases">
        <title>The genomes of Aspergillus section Nigri reveals drivers in fungal speciation.</title>
        <authorList>
            <consortium name="DOE Joint Genome Institute"/>
            <person name="Vesth T.C."/>
            <person name="Nybo J."/>
            <person name="Theobald S."/>
            <person name="Brandl J."/>
            <person name="Frisvad J.C."/>
            <person name="Nielsen K.F."/>
            <person name="Lyhne E.K."/>
            <person name="Kogle M.E."/>
            <person name="Kuo A."/>
            <person name="Riley R."/>
            <person name="Clum A."/>
            <person name="Nolan M."/>
            <person name="Lipzen A."/>
            <person name="Salamov A."/>
            <person name="Henrissat B."/>
            <person name="Wiebenga A."/>
            <person name="De Vries R.P."/>
            <person name="Grigoriev I.V."/>
            <person name="Mortensen U.H."/>
            <person name="Andersen M.R."/>
            <person name="Baker S.E."/>
        </authorList>
    </citation>
    <scope>NUCLEOTIDE SEQUENCE [LARGE SCALE GENOMIC DNA]</scope>
    <source>
        <strain evidence="3 4">CBS 117.55</strain>
    </source>
</reference>
<dbReference type="Pfam" id="PF22942">
    <property type="entry name" value="DUF7025"/>
    <property type="match status" value="1"/>
</dbReference>
<feature type="compositionally biased region" description="Polar residues" evidence="1">
    <location>
        <begin position="888"/>
        <end position="908"/>
    </location>
</feature>
<protein>
    <recommendedName>
        <fullName evidence="2">AAA+ ATPase domain-containing protein</fullName>
    </recommendedName>
</protein>
<feature type="region of interest" description="Disordered" evidence="1">
    <location>
        <begin position="239"/>
        <end position="259"/>
    </location>
</feature>
<feature type="region of interest" description="Disordered" evidence="1">
    <location>
        <begin position="875"/>
        <end position="918"/>
    </location>
</feature>
<dbReference type="AlphaFoldDB" id="A0A317WMI1"/>
<evidence type="ECO:0000259" key="2">
    <source>
        <dbReference type="SMART" id="SM00382"/>
    </source>
</evidence>
<evidence type="ECO:0000313" key="3">
    <source>
        <dbReference type="EMBL" id="PWY87579.1"/>
    </source>
</evidence>
<accession>A0A317WMI1</accession>
<dbReference type="GO" id="GO:0016887">
    <property type="term" value="F:ATP hydrolysis activity"/>
    <property type="evidence" value="ECO:0007669"/>
    <property type="project" value="InterPro"/>
</dbReference>
<sequence>MASASQPSHESTVHTLSDHEKDIPHVILSATGDRSEYIQALEKRLEELENKVQGLLVEKSKPSEKENNQGGDGESRSSPGDDERSEAKDKSEDGKSTTSEEQEDDNKRKEVHRSIIPRAQKQNPVNFFNRFPNQIQIPVVEVLMVDTTLYAAYEEDEEFGRRLNESSACDALEMIQTQTDVNPYKPDASMTIIRINSVSVVKEIMQILSPDREFNTPLSFESPFRALIQNHDTIKERLNELPVNNHSDSKETETSSVDEDPQLSTLLQTYIEFMEEEVIPLHRTKSNKVRYNDLASVFQLGDSIYVANTGRSSKPDPEMLGQRDYQRLWRLYRIVSGTDFQLKCYAIDYDGEAYVCVKRTFDIPQFTGEQEISSLPVFPLRYAENAEKIKDECREQGRKFLEYLGTRLLSHNGWALTPESSVQSHSPLQYVTSDVVIDMAEALKAHPNWKPEWKFPKTTGDPRLRYAISIWNFSEKNVLKYDSQEGTFWNYERIGKVEYCTKTDPFLSSWFRDQGKTYKPRGGDLELLPRRLFSYVLQDRKFVAVDIRNLKPVDDHGTHSGLIIDKNHESMLRALVSSHFKRKELHDSLGAYSMNQDIITNKGRGLIILLYGVPGVGKTSTAENIAHSWKKPLLPITCGDLGTQPDAVETSLKEIFRLAQLWDCILLLDEADVFLSERTPAALERNALVSVFLRMLEYYTGILFLTTNLPGSIDEAFKSRIHISLYYPHLKRDTTLKIWDMNLQRLAAIESERAKVGQQPSLTIDSKGIKRFAKKHYRENEDGKGRWNGRQIRNAFLIASALAHFEKKDLNTAGITSETSVTYFDIRPEHFEVVADASMGFERYLLEARGRTAGENAFQRGLRADYILTSPEKLKESPYVPGHDDRQGSVSTGPFSPAPNQHWNSLAQGTGGGYVPNQQQTWQYNEGQHKGHQGTQGMLSAEQYGAQQTMGANVNSFAGQPPNNIGPQGSPSPWNTGVQQPSPYGGPVPNQPQPSAYGGPVPNQPQPSSYYGGQHSVYPGPAGMFSPGQQFNSQQMTGMGSHDNRYAASATSNVGPQGSPLPGHRSSHKGPSGYPARAQDNDTDDDSDR</sequence>
<feature type="region of interest" description="Disordered" evidence="1">
    <location>
        <begin position="1"/>
        <end position="32"/>
    </location>
</feature>
<feature type="region of interest" description="Disordered" evidence="1">
    <location>
        <begin position="953"/>
        <end position="1089"/>
    </location>
</feature>
<feature type="compositionally biased region" description="Polar residues" evidence="1">
    <location>
        <begin position="1"/>
        <end position="15"/>
    </location>
</feature>
<dbReference type="InterPro" id="IPR056599">
    <property type="entry name" value="AAA_lid_fung"/>
</dbReference>
<dbReference type="OrthoDB" id="10042665at2759"/>
<dbReference type="RefSeq" id="XP_025401462.1">
    <property type="nucleotide sequence ID" value="XM_025547889.1"/>
</dbReference>
<dbReference type="Proteomes" id="UP000247233">
    <property type="component" value="Unassembled WGS sequence"/>
</dbReference>
<dbReference type="InterPro" id="IPR027417">
    <property type="entry name" value="P-loop_NTPase"/>
</dbReference>
<dbReference type="CDD" id="cd19481">
    <property type="entry name" value="RecA-like_protease"/>
    <property type="match status" value="1"/>
</dbReference>
<dbReference type="Gene3D" id="3.40.50.300">
    <property type="entry name" value="P-loop containing nucleotide triphosphate hydrolases"/>
    <property type="match status" value="1"/>
</dbReference>
<dbReference type="InterPro" id="IPR054289">
    <property type="entry name" value="DUF7025"/>
</dbReference>
<evidence type="ECO:0000256" key="1">
    <source>
        <dbReference type="SAM" id="MobiDB-lite"/>
    </source>
</evidence>
<dbReference type="InterPro" id="IPR003593">
    <property type="entry name" value="AAA+_ATPase"/>
</dbReference>